<reference evidence="1" key="1">
    <citation type="submission" date="2020-09" db="EMBL/GenBank/DDBJ databases">
        <authorList>
            <person name="Kikuchi T."/>
        </authorList>
    </citation>
    <scope>NUCLEOTIDE SEQUENCE</scope>
    <source>
        <strain evidence="1">Ka4C1</strain>
    </source>
</reference>
<protein>
    <submittedName>
        <fullName evidence="1">(pine wood nematode) hypothetical protein</fullName>
    </submittedName>
</protein>
<dbReference type="Proteomes" id="UP000582659">
    <property type="component" value="Unassembled WGS sequence"/>
</dbReference>
<dbReference type="Proteomes" id="UP000659654">
    <property type="component" value="Unassembled WGS sequence"/>
</dbReference>
<organism evidence="1 2">
    <name type="scientific">Bursaphelenchus xylophilus</name>
    <name type="common">Pinewood nematode worm</name>
    <name type="synonym">Aphelenchoides xylophilus</name>
    <dbReference type="NCBI Taxonomy" id="6326"/>
    <lineage>
        <taxon>Eukaryota</taxon>
        <taxon>Metazoa</taxon>
        <taxon>Ecdysozoa</taxon>
        <taxon>Nematoda</taxon>
        <taxon>Chromadorea</taxon>
        <taxon>Rhabditida</taxon>
        <taxon>Tylenchina</taxon>
        <taxon>Tylenchomorpha</taxon>
        <taxon>Aphelenchoidea</taxon>
        <taxon>Aphelenchoididae</taxon>
        <taxon>Bursaphelenchus</taxon>
    </lineage>
</organism>
<accession>A0A7I8WUQ0</accession>
<keyword evidence="2" id="KW-1185">Reference proteome</keyword>
<gene>
    <name evidence="1" type="ORF">BXYJ_LOCUS9674</name>
</gene>
<proteinExistence type="predicted"/>
<dbReference type="AlphaFoldDB" id="A0A7I8WUQ0"/>
<dbReference type="EMBL" id="CAJFCV020000004">
    <property type="protein sequence ID" value="CAG9116998.1"/>
    <property type="molecule type" value="Genomic_DNA"/>
</dbReference>
<comment type="caution">
    <text evidence="1">The sequence shown here is derived from an EMBL/GenBank/DDBJ whole genome shotgun (WGS) entry which is preliminary data.</text>
</comment>
<dbReference type="EMBL" id="CAJFDI010000004">
    <property type="protein sequence ID" value="CAD5227129.1"/>
    <property type="molecule type" value="Genomic_DNA"/>
</dbReference>
<name>A0A7I8WUQ0_BURXY</name>
<evidence type="ECO:0000313" key="1">
    <source>
        <dbReference type="EMBL" id="CAD5227129.1"/>
    </source>
</evidence>
<sequence>MKSFHCIPDASLKRQWCFRCKMFHRASEALKRRHNCQFKKSRCYKCRQAHARTLTRRVEFSLRKRPSFVPKRKKKHVKIEHNHKETLDSHSVQSLVEEAPLSQRIFEVVGFVSCAESKSPIKDFVPNVTDKRCHKTVLFFVLQLQLFLVLADAKMIQSGSKRNQT</sequence>
<evidence type="ECO:0000313" key="2">
    <source>
        <dbReference type="Proteomes" id="UP000659654"/>
    </source>
</evidence>